<keyword evidence="5" id="KW-1185">Reference proteome</keyword>
<dbReference type="InterPro" id="IPR007296">
    <property type="entry name" value="DUF403"/>
</dbReference>
<dbReference type="InterPro" id="IPR025841">
    <property type="entry name" value="CP_ATPgrasp_2"/>
</dbReference>
<dbReference type="STRING" id="1796497.GCE9029_03314"/>
<evidence type="ECO:0000313" key="4">
    <source>
        <dbReference type="EMBL" id="CZF82585.1"/>
    </source>
</evidence>
<evidence type="ECO:0000313" key="5">
    <source>
        <dbReference type="Proteomes" id="UP000071641"/>
    </source>
</evidence>
<organism evidence="4 5">
    <name type="scientific">Grimontia celer</name>
    <dbReference type="NCBI Taxonomy" id="1796497"/>
    <lineage>
        <taxon>Bacteria</taxon>
        <taxon>Pseudomonadati</taxon>
        <taxon>Pseudomonadota</taxon>
        <taxon>Gammaproteobacteria</taxon>
        <taxon>Vibrionales</taxon>
        <taxon>Vibrionaceae</taxon>
        <taxon>Grimontia</taxon>
    </lineage>
</organism>
<feature type="domain" description="DUF403" evidence="2">
    <location>
        <begin position="515"/>
        <end position="837"/>
    </location>
</feature>
<dbReference type="PANTHER" id="PTHR34595">
    <property type="entry name" value="BLR5612 PROTEIN"/>
    <property type="match status" value="1"/>
</dbReference>
<protein>
    <submittedName>
        <fullName evidence="4">Uncharacterized protein</fullName>
    </submittedName>
</protein>
<evidence type="ECO:0000256" key="1">
    <source>
        <dbReference type="SAM" id="Coils"/>
    </source>
</evidence>
<dbReference type="RefSeq" id="WP_082804366.1">
    <property type="nucleotide sequence ID" value="NZ_FIZX01000002.1"/>
</dbReference>
<dbReference type="EMBL" id="FIZX01000002">
    <property type="protein sequence ID" value="CZF82585.1"/>
    <property type="molecule type" value="Genomic_DNA"/>
</dbReference>
<keyword evidence="1" id="KW-0175">Coiled coil</keyword>
<dbReference type="Proteomes" id="UP000071641">
    <property type="component" value="Unassembled WGS sequence"/>
</dbReference>
<dbReference type="InterPro" id="IPR051680">
    <property type="entry name" value="ATP-dep_Glu-Cys_Ligase-2"/>
</dbReference>
<dbReference type="Gene3D" id="3.30.1490.270">
    <property type="match status" value="1"/>
</dbReference>
<evidence type="ECO:0000259" key="2">
    <source>
        <dbReference type="Pfam" id="PF04168"/>
    </source>
</evidence>
<feature type="coiled-coil region" evidence="1">
    <location>
        <begin position="804"/>
        <end position="831"/>
    </location>
</feature>
<feature type="domain" description="Circularly permuted ATP-grasp type 2" evidence="3">
    <location>
        <begin position="92"/>
        <end position="468"/>
    </location>
</feature>
<dbReference type="Gene3D" id="3.40.50.11290">
    <property type="match status" value="1"/>
</dbReference>
<gene>
    <name evidence="4" type="ORF">GCE9029_03314</name>
</gene>
<accession>A0A128F7V3</accession>
<dbReference type="Pfam" id="PF14403">
    <property type="entry name" value="CP_ATPgrasp_2"/>
    <property type="match status" value="1"/>
</dbReference>
<dbReference type="OrthoDB" id="9804079at2"/>
<reference evidence="5" key="1">
    <citation type="submission" date="2016-02" db="EMBL/GenBank/DDBJ databases">
        <authorList>
            <person name="Rodrigo-Torres Lidia"/>
            <person name="Arahal R.David."/>
        </authorList>
    </citation>
    <scope>NUCLEOTIDE SEQUENCE [LARGE SCALE GENOMIC DNA]</scope>
    <source>
        <strain evidence="5">CECT 9029</strain>
    </source>
</reference>
<sequence>MMNDSDTELEGAVSPLTYLQQGNGDAFDEVYEENKKVRAHWEPILSHFSGLRAERLDALHRRAQRILRDDGATYDLKNDPLSPDVWSLDILPNIIDIASWQHVESGLKQRAELFNLILKDIYGEQRLIKDGIIPPEIIFSHPDFIRECSGIKVPGEKQLILQATDLIRDNSGHFVAIGDQTQAPAGMGYALENRSVISRVHSKIFRHSYVKRHSSFFQTLRNTLTDLAAHKTDDPKIVMLTPGSSSSTYYEHTYLANYLGYPLVQGGDLTVRNGKVWLKSINGLSPVDIILRRTDDKDCDQVELSAFSMYGIPGLLEAVRSGSVILANPLGSAVLESPALMSFLPALCEHFFKEPLKLENVASYWCGDPDSLAYVEANLDSLIIKPAYRRSQGMSVYGHSLDEEGKQAILAKIRSNPSNYVAQSYVPGSLIPVWCDGSLESRPSLLKAFTVAAGSEYSVMPGGLSRVADAQDDYVVTHLSGARSKDFWVTADQPDHTHQSLLERSGFELVQEGNLPSRVVDNFFWFGRYAERAEMSIRLIRVVFKQLSGLELLETESRDTLLKAVSLQTRCLPGFTEGEEDLFENPEGELADLVTNANRVGSIKSNLLAMLACGEQVRERLSADTRIILNRLRDNLYEIDRAFMNGLPEAPEESLDGLVTSLLALSGLSNESMLRGHDWLFLQMGQRTERAIQTVTLLKSTLVEQLPSLPQQQVLESVLLSVEALISFRRRYRTKARVPFGLDLLMIDRTNPRALVYQIERLREFLDMLPKHQSYIPGGWTPENRVILKTLSDIQQVDLNALSTANDENRREALEAQLNSVSANLEQFTSLIADKYFDHTAGPQQLIKPKWKLDV</sequence>
<evidence type="ECO:0000259" key="3">
    <source>
        <dbReference type="Pfam" id="PF14403"/>
    </source>
</evidence>
<dbReference type="PANTHER" id="PTHR34595:SF2">
    <property type="entry name" value="BLR2978 PROTEIN"/>
    <property type="match status" value="1"/>
</dbReference>
<name>A0A128F7V3_9GAMM</name>
<dbReference type="AlphaFoldDB" id="A0A128F7V3"/>
<dbReference type="Pfam" id="PF04168">
    <property type="entry name" value="Alpha-E"/>
    <property type="match status" value="1"/>
</dbReference>
<dbReference type="SUPFAM" id="SSF56059">
    <property type="entry name" value="Glutathione synthetase ATP-binding domain-like"/>
    <property type="match status" value="1"/>
</dbReference>
<proteinExistence type="predicted"/>